<name>A0ABW8IKJ7_9GAMM</name>
<feature type="chain" id="PRO_5047031931" evidence="1">
    <location>
        <begin position="23"/>
        <end position="229"/>
    </location>
</feature>
<feature type="signal peptide" evidence="1">
    <location>
        <begin position="1"/>
        <end position="22"/>
    </location>
</feature>
<dbReference type="EMBL" id="JADIKI010000023">
    <property type="protein sequence ID" value="MFK2855737.1"/>
    <property type="molecule type" value="Genomic_DNA"/>
</dbReference>
<sequence>MEKVARFALIAALICGGSSAMAAEGQSMDLVCANGSFASEQSTFGLAKVIGEGHLNFMLGADGCTSKPTDCTGWGYVLPGDVLITGNTHGTHVCAFYPNRKGGSAGWVEQARLSLIPVNKSPSLKAWAGLWKDGDDTISIRLQGAQLVGEGHAFWPSENPPANVAPGGPNVGDFNGQSNPVGNVVEFSEGDGNDSCHVTLRLIGDVLVVSDNGNCGGMNVRFNGVYRHR</sequence>
<evidence type="ECO:0000256" key="1">
    <source>
        <dbReference type="SAM" id="SignalP"/>
    </source>
</evidence>
<protein>
    <submittedName>
        <fullName evidence="2">Uncharacterized protein</fullName>
    </submittedName>
</protein>
<gene>
    <name evidence="2" type="ORF">ISP18_14140</name>
</gene>
<dbReference type="RefSeq" id="WP_380013140.1">
    <property type="nucleotide sequence ID" value="NZ_JADIKI010000023.1"/>
</dbReference>
<dbReference type="Proteomes" id="UP001620409">
    <property type="component" value="Unassembled WGS sequence"/>
</dbReference>
<comment type="caution">
    <text evidence="2">The sequence shown here is derived from an EMBL/GenBank/DDBJ whole genome shotgun (WGS) entry which is preliminary data.</text>
</comment>
<keyword evidence="3" id="KW-1185">Reference proteome</keyword>
<proteinExistence type="predicted"/>
<evidence type="ECO:0000313" key="2">
    <source>
        <dbReference type="EMBL" id="MFK2855737.1"/>
    </source>
</evidence>
<evidence type="ECO:0000313" key="3">
    <source>
        <dbReference type="Proteomes" id="UP001620409"/>
    </source>
</evidence>
<organism evidence="2 3">
    <name type="scientific">Dyella humi</name>
    <dbReference type="NCBI Taxonomy" id="1770547"/>
    <lineage>
        <taxon>Bacteria</taxon>
        <taxon>Pseudomonadati</taxon>
        <taxon>Pseudomonadota</taxon>
        <taxon>Gammaproteobacteria</taxon>
        <taxon>Lysobacterales</taxon>
        <taxon>Rhodanobacteraceae</taxon>
        <taxon>Dyella</taxon>
    </lineage>
</organism>
<keyword evidence="1" id="KW-0732">Signal</keyword>
<accession>A0ABW8IKJ7</accession>
<reference evidence="2 3" key="1">
    <citation type="submission" date="2020-10" db="EMBL/GenBank/DDBJ databases">
        <title>Phylogeny of dyella-like bacteria.</title>
        <authorList>
            <person name="Fu J."/>
        </authorList>
    </citation>
    <scope>NUCLEOTIDE SEQUENCE [LARGE SCALE GENOMIC DNA]</scope>
    <source>
        <strain evidence="2 3">DHG40</strain>
    </source>
</reference>